<feature type="compositionally biased region" description="Acidic residues" evidence="2">
    <location>
        <begin position="210"/>
        <end position="227"/>
    </location>
</feature>
<dbReference type="InterPro" id="IPR005527">
    <property type="entry name" value="MinE"/>
</dbReference>
<organism evidence="3 4">
    <name type="scientific">Chloropicon primus</name>
    <dbReference type="NCBI Taxonomy" id="1764295"/>
    <lineage>
        <taxon>Eukaryota</taxon>
        <taxon>Viridiplantae</taxon>
        <taxon>Chlorophyta</taxon>
        <taxon>Chloropicophyceae</taxon>
        <taxon>Chloropicales</taxon>
        <taxon>Chloropicaceae</taxon>
        <taxon>Chloropicon</taxon>
    </lineage>
</organism>
<comment type="similarity">
    <text evidence="1">Belongs to the MinE family.</text>
</comment>
<gene>
    <name evidence="3" type="ORF">A3770_04p28330</name>
</gene>
<dbReference type="OrthoDB" id="1606438at2759"/>
<evidence type="ECO:0000256" key="2">
    <source>
        <dbReference type="SAM" id="MobiDB-lite"/>
    </source>
</evidence>
<evidence type="ECO:0000313" key="4">
    <source>
        <dbReference type="Proteomes" id="UP000316726"/>
    </source>
</evidence>
<protein>
    <submittedName>
        <fullName evidence="3">Chloroplast division site-determinant MinE</fullName>
    </submittedName>
</protein>
<evidence type="ECO:0000313" key="3">
    <source>
        <dbReference type="EMBL" id="QDZ20315.1"/>
    </source>
</evidence>
<feature type="region of interest" description="Disordered" evidence="2">
    <location>
        <begin position="207"/>
        <end position="236"/>
    </location>
</feature>
<evidence type="ECO:0000256" key="1">
    <source>
        <dbReference type="ARBA" id="ARBA00008168"/>
    </source>
</evidence>
<accession>A0A5B8MKT7</accession>
<sequence>MKGLASGGRSAKAVAVGGRRGPRGGGVAAGSRRGSGGNWWESGTDLNNEVFDLRREERSRARGGQGEDYDSRLNQRLRSSVASSSPSYDPVEDEEEEDSQNRGLLKKIGQAWRIFFPEKKRNLSNMPAREAAKSRLKMILVADRNSLSEEVQEDMKQTIVNALKDYVELGDRDINLSINNKGDDGTEFSVSVPVKCVKPDKRSYFSPDGIVDDGEVQADNWDDWDDNPDSRFPWGT</sequence>
<dbReference type="InterPro" id="IPR036707">
    <property type="entry name" value="MinE_sf"/>
</dbReference>
<dbReference type="AlphaFoldDB" id="A0A5B8MKT7"/>
<dbReference type="GO" id="GO:0051301">
    <property type="term" value="P:cell division"/>
    <property type="evidence" value="ECO:0007669"/>
    <property type="project" value="InterPro"/>
</dbReference>
<keyword evidence="4" id="KW-1185">Reference proteome</keyword>
<feature type="compositionally biased region" description="Low complexity" evidence="2">
    <location>
        <begin position="7"/>
        <end position="17"/>
    </location>
</feature>
<feature type="region of interest" description="Disordered" evidence="2">
    <location>
        <begin position="1"/>
        <end position="44"/>
    </location>
</feature>
<reference evidence="3 4" key="1">
    <citation type="submission" date="2018-07" db="EMBL/GenBank/DDBJ databases">
        <title>The complete nuclear genome of the prasinophyte Chloropicon primus (CCMP1205).</title>
        <authorList>
            <person name="Pombert J.-F."/>
            <person name="Otis C."/>
            <person name="Turmel M."/>
            <person name="Lemieux C."/>
        </authorList>
    </citation>
    <scope>NUCLEOTIDE SEQUENCE [LARGE SCALE GENOMIC DNA]</scope>
    <source>
        <strain evidence="3 4">CCMP1205</strain>
    </source>
</reference>
<feature type="compositionally biased region" description="Gly residues" evidence="2">
    <location>
        <begin position="23"/>
        <end position="37"/>
    </location>
</feature>
<dbReference type="Proteomes" id="UP000316726">
    <property type="component" value="Chromosome 4"/>
</dbReference>
<feature type="region of interest" description="Disordered" evidence="2">
    <location>
        <begin position="56"/>
        <end position="103"/>
    </location>
</feature>
<dbReference type="Pfam" id="PF03776">
    <property type="entry name" value="MinE"/>
    <property type="match status" value="1"/>
</dbReference>
<proteinExistence type="inferred from homology"/>
<dbReference type="STRING" id="1764295.A0A5B8MKT7"/>
<name>A0A5B8MKT7_9CHLO</name>
<dbReference type="Gene3D" id="3.30.1070.10">
    <property type="entry name" value="Cell division topological specificity factor MinE"/>
    <property type="match status" value="1"/>
</dbReference>
<dbReference type="EMBL" id="CP031037">
    <property type="protein sequence ID" value="QDZ20315.1"/>
    <property type="molecule type" value="Genomic_DNA"/>
</dbReference>